<dbReference type="GO" id="GO:0009001">
    <property type="term" value="F:serine O-acetyltransferase activity"/>
    <property type="evidence" value="ECO:0007669"/>
    <property type="project" value="UniProtKB-EC"/>
</dbReference>
<dbReference type="InterPro" id="IPR042122">
    <property type="entry name" value="Ser_AcTrfase_N_sf"/>
</dbReference>
<accession>A0A7S3UAZ4</accession>
<sequence>MHPDSSKFCSIPVNRWAGEEEEKPTTPADYFAVREADAEKELEEQGPSCAWRPEQYHKSPQQLWETVRSEATADSLAEPALASFLYSTILGHSSLEQSICFLLANKLASSTLLSTQLMELFTSVLKSEPGLAEDMLCDMLAVFDRDPACDKYCQCLLYFKGFHAIQAHRIAHWLWTHGRQTLAMALQSRISDIFHVDIHPGARIGRGVMFDHATGIVIGETAVIGDNCSILHHVTLGGSGTGTGDRHPKIGNGVLIGAGVVVLGNVKIGDGSKIGAGSVVLTSVPPHSTAVGVPVRLLKRKDTSPTDPFVDPALEMDQISFIEDWSDYII</sequence>
<dbReference type="GO" id="GO:0005737">
    <property type="term" value="C:cytoplasm"/>
    <property type="evidence" value="ECO:0007669"/>
    <property type="project" value="InterPro"/>
</dbReference>
<gene>
    <name evidence="8" type="ORF">PSAL00342_LOCUS1203</name>
</gene>
<dbReference type="UniPathway" id="UPA00136">
    <property type="reaction ID" value="UER00199"/>
</dbReference>
<dbReference type="FunFam" id="2.160.10.10:FF:000002">
    <property type="entry name" value="Serine acetyltransferase"/>
    <property type="match status" value="1"/>
</dbReference>
<dbReference type="InterPro" id="IPR045304">
    <property type="entry name" value="LbH_SAT"/>
</dbReference>
<dbReference type="PROSITE" id="PS00101">
    <property type="entry name" value="HEXAPEP_TRANSFERASES"/>
    <property type="match status" value="1"/>
</dbReference>
<dbReference type="PANTHER" id="PTHR42811">
    <property type="entry name" value="SERINE ACETYLTRANSFERASE"/>
    <property type="match status" value="1"/>
</dbReference>
<evidence type="ECO:0000259" key="7">
    <source>
        <dbReference type="SMART" id="SM00971"/>
    </source>
</evidence>
<keyword evidence="5" id="KW-0808">Transferase</keyword>
<evidence type="ECO:0000256" key="4">
    <source>
        <dbReference type="ARBA" id="ARBA00022605"/>
    </source>
</evidence>
<dbReference type="Gene3D" id="1.10.3130.10">
    <property type="entry name" value="serine acetyltransferase, domain 1"/>
    <property type="match status" value="1"/>
</dbReference>
<comment type="similarity">
    <text evidence="2">Belongs to the transferase hexapeptide repeat family.</text>
</comment>
<dbReference type="SUPFAM" id="SSF51161">
    <property type="entry name" value="Trimeric LpxA-like enzymes"/>
    <property type="match status" value="1"/>
</dbReference>
<dbReference type="SMART" id="SM00971">
    <property type="entry name" value="SATase_N"/>
    <property type="match status" value="1"/>
</dbReference>
<dbReference type="AlphaFoldDB" id="A0A7S3UAZ4"/>
<dbReference type="InterPro" id="IPR018357">
    <property type="entry name" value="Hexapep_transf_CS"/>
</dbReference>
<dbReference type="InterPro" id="IPR010493">
    <property type="entry name" value="Ser_AcTrfase_N"/>
</dbReference>
<dbReference type="GO" id="GO:0006535">
    <property type="term" value="P:cysteine biosynthetic process from serine"/>
    <property type="evidence" value="ECO:0007669"/>
    <property type="project" value="InterPro"/>
</dbReference>
<feature type="domain" description="Serine acetyltransferase N-terminal" evidence="7">
    <location>
        <begin position="63"/>
        <end position="167"/>
    </location>
</feature>
<evidence type="ECO:0000256" key="5">
    <source>
        <dbReference type="ARBA" id="ARBA00022679"/>
    </source>
</evidence>
<evidence type="ECO:0000256" key="6">
    <source>
        <dbReference type="ARBA" id="ARBA00023315"/>
    </source>
</evidence>
<evidence type="ECO:0000313" key="8">
    <source>
        <dbReference type="EMBL" id="CAE0607386.1"/>
    </source>
</evidence>
<protein>
    <recommendedName>
        <fullName evidence="3">serine O-acetyltransferase</fullName>
        <ecNumber evidence="3">2.3.1.30</ecNumber>
    </recommendedName>
</protein>
<dbReference type="Gene3D" id="2.160.10.10">
    <property type="entry name" value="Hexapeptide repeat proteins"/>
    <property type="match status" value="1"/>
</dbReference>
<dbReference type="InterPro" id="IPR011004">
    <property type="entry name" value="Trimer_LpxA-like_sf"/>
</dbReference>
<dbReference type="CDD" id="cd03354">
    <property type="entry name" value="LbH_SAT"/>
    <property type="match status" value="1"/>
</dbReference>
<evidence type="ECO:0000256" key="3">
    <source>
        <dbReference type="ARBA" id="ARBA00013266"/>
    </source>
</evidence>
<dbReference type="Pfam" id="PF06426">
    <property type="entry name" value="SATase_N"/>
    <property type="match status" value="1"/>
</dbReference>
<dbReference type="Pfam" id="PF00132">
    <property type="entry name" value="Hexapep"/>
    <property type="match status" value="1"/>
</dbReference>
<evidence type="ECO:0000256" key="1">
    <source>
        <dbReference type="ARBA" id="ARBA00004876"/>
    </source>
</evidence>
<proteinExistence type="inferred from homology"/>
<organism evidence="8">
    <name type="scientific">Picocystis salinarum</name>
    <dbReference type="NCBI Taxonomy" id="88271"/>
    <lineage>
        <taxon>Eukaryota</taxon>
        <taxon>Viridiplantae</taxon>
        <taxon>Chlorophyta</taxon>
        <taxon>Picocystophyceae</taxon>
        <taxon>Picocystales</taxon>
        <taxon>Picocystaceae</taxon>
        <taxon>Picocystis</taxon>
    </lineage>
</organism>
<dbReference type="NCBIfam" id="TIGR01172">
    <property type="entry name" value="cysE"/>
    <property type="match status" value="1"/>
</dbReference>
<keyword evidence="4" id="KW-0028">Amino-acid biosynthesis</keyword>
<dbReference type="NCBIfam" id="NF041874">
    <property type="entry name" value="EPS_EpsC"/>
    <property type="match status" value="1"/>
</dbReference>
<keyword evidence="6" id="KW-0012">Acyltransferase</keyword>
<dbReference type="EMBL" id="HBIS01001375">
    <property type="protein sequence ID" value="CAE0607386.1"/>
    <property type="molecule type" value="Transcribed_RNA"/>
</dbReference>
<dbReference type="InterPro" id="IPR005881">
    <property type="entry name" value="Ser_O-AcTrfase"/>
</dbReference>
<dbReference type="InterPro" id="IPR001451">
    <property type="entry name" value="Hexapep"/>
</dbReference>
<reference evidence="8" key="1">
    <citation type="submission" date="2021-01" db="EMBL/GenBank/DDBJ databases">
        <authorList>
            <person name="Corre E."/>
            <person name="Pelletier E."/>
            <person name="Niang G."/>
            <person name="Scheremetjew M."/>
            <person name="Finn R."/>
            <person name="Kale V."/>
            <person name="Holt S."/>
            <person name="Cochrane G."/>
            <person name="Meng A."/>
            <person name="Brown T."/>
            <person name="Cohen L."/>
        </authorList>
    </citation>
    <scope>NUCLEOTIDE SEQUENCE</scope>
    <source>
        <strain evidence="8">CCMP1897</strain>
    </source>
</reference>
<dbReference type="EC" id="2.3.1.30" evidence="3"/>
<name>A0A7S3UAZ4_9CHLO</name>
<dbReference type="InterPro" id="IPR053376">
    <property type="entry name" value="Serine_acetyltransferase"/>
</dbReference>
<comment type="pathway">
    <text evidence="1">Amino-acid biosynthesis; L-cysteine biosynthesis; L-cysteine from L-serine: step 1/2.</text>
</comment>
<evidence type="ECO:0000256" key="2">
    <source>
        <dbReference type="ARBA" id="ARBA00007274"/>
    </source>
</evidence>